<proteinExistence type="predicted"/>
<evidence type="ECO:0000313" key="2">
    <source>
        <dbReference type="EMBL" id="MBB5068002.1"/>
    </source>
</evidence>
<gene>
    <name evidence="2" type="ORF">BJ969_001090</name>
</gene>
<evidence type="ECO:0000256" key="1">
    <source>
        <dbReference type="SAM" id="MobiDB-lite"/>
    </source>
</evidence>
<feature type="compositionally biased region" description="Basic and acidic residues" evidence="1">
    <location>
        <begin position="65"/>
        <end position="93"/>
    </location>
</feature>
<comment type="caution">
    <text evidence="2">The sequence shown here is derived from an EMBL/GenBank/DDBJ whole genome shotgun (WGS) entry which is preliminary data.</text>
</comment>
<protein>
    <submittedName>
        <fullName evidence="2">Uncharacterized protein</fullName>
    </submittedName>
</protein>
<dbReference type="AlphaFoldDB" id="A0A840NFM4"/>
<sequence>MGDKQGIDYWRDSDAWEDTDYADWKKIDAFVDEGYLTEDERELLQARGSAAALGHSSSPGETDDPWEKYLDLKEEYKDDPRFGENGKAEDLAKPDGYGEGPKEDTDYVDKLDWGLDDDKTPPEVEDPPKVPKYDNEGKEGDEVVVSTEALKTFAQNMLKLKAMITPAKDYVNDVEILPGAFGNAYRLRDRVMGSDGENGSAGLKTAIYDFLHNTEKGFDFLEEDLARVLKEYAEAEDLNKVAGSDFDAIMAKAYSYIGETESGE</sequence>
<feature type="region of interest" description="Disordered" evidence="1">
    <location>
        <begin position="47"/>
        <end position="140"/>
    </location>
</feature>
<feature type="compositionally biased region" description="Basic and acidic residues" evidence="1">
    <location>
        <begin position="100"/>
        <end position="140"/>
    </location>
</feature>
<dbReference type="EMBL" id="JACHIV010000001">
    <property type="protein sequence ID" value="MBB5068002.1"/>
    <property type="molecule type" value="Genomic_DNA"/>
</dbReference>
<accession>A0A840NFM4</accession>
<dbReference type="RefSeq" id="WP_184477773.1">
    <property type="nucleotide sequence ID" value="NZ_JACHIV010000001.1"/>
</dbReference>
<evidence type="ECO:0000313" key="3">
    <source>
        <dbReference type="Proteomes" id="UP000580474"/>
    </source>
</evidence>
<reference evidence="2 3" key="1">
    <citation type="submission" date="2020-08" db="EMBL/GenBank/DDBJ databases">
        <title>Sequencing the genomes of 1000 actinobacteria strains.</title>
        <authorList>
            <person name="Klenk H.-P."/>
        </authorList>
    </citation>
    <scope>NUCLEOTIDE SEQUENCE [LARGE SCALE GENOMIC DNA]</scope>
    <source>
        <strain evidence="2 3">DSM 45582</strain>
    </source>
</reference>
<name>A0A840NFM4_9PSEU</name>
<dbReference type="Proteomes" id="UP000580474">
    <property type="component" value="Unassembled WGS sequence"/>
</dbReference>
<keyword evidence="3" id="KW-1185">Reference proteome</keyword>
<organism evidence="2 3">
    <name type="scientific">Saccharopolyspora gloriosae</name>
    <dbReference type="NCBI Taxonomy" id="455344"/>
    <lineage>
        <taxon>Bacteria</taxon>
        <taxon>Bacillati</taxon>
        <taxon>Actinomycetota</taxon>
        <taxon>Actinomycetes</taxon>
        <taxon>Pseudonocardiales</taxon>
        <taxon>Pseudonocardiaceae</taxon>
        <taxon>Saccharopolyspora</taxon>
    </lineage>
</organism>